<feature type="domain" description="PAC" evidence="2">
    <location>
        <begin position="79"/>
        <end position="131"/>
    </location>
</feature>
<dbReference type="SUPFAM" id="SSF55073">
    <property type="entry name" value="Nucleotide cyclase"/>
    <property type="match status" value="1"/>
</dbReference>
<accession>A0A345PIG9</accession>
<dbReference type="Pfam" id="PF00990">
    <property type="entry name" value="GGDEF"/>
    <property type="match status" value="1"/>
</dbReference>
<dbReference type="InterPro" id="IPR001633">
    <property type="entry name" value="EAL_dom"/>
</dbReference>
<dbReference type="InterPro" id="IPR052155">
    <property type="entry name" value="Biofilm_reg_signaling"/>
</dbReference>
<dbReference type="Pfam" id="PF00563">
    <property type="entry name" value="EAL"/>
    <property type="match status" value="1"/>
</dbReference>
<organism evidence="5 6">
    <name type="scientific">Oceanobacillus zhaokaii</name>
    <dbReference type="NCBI Taxonomy" id="2052660"/>
    <lineage>
        <taxon>Bacteria</taxon>
        <taxon>Bacillati</taxon>
        <taxon>Bacillota</taxon>
        <taxon>Bacilli</taxon>
        <taxon>Bacillales</taxon>
        <taxon>Bacillaceae</taxon>
        <taxon>Oceanobacillus</taxon>
    </lineage>
</organism>
<dbReference type="CDD" id="cd01949">
    <property type="entry name" value="GGDEF"/>
    <property type="match status" value="1"/>
</dbReference>
<dbReference type="RefSeq" id="WP_114917085.1">
    <property type="nucleotide sequence ID" value="NZ_CP024848.1"/>
</dbReference>
<dbReference type="SMART" id="SM00052">
    <property type="entry name" value="EAL"/>
    <property type="match status" value="1"/>
</dbReference>
<evidence type="ECO:0000313" key="6">
    <source>
        <dbReference type="Proteomes" id="UP000253908"/>
    </source>
</evidence>
<reference evidence="6" key="1">
    <citation type="submission" date="2017-11" db="EMBL/GenBank/DDBJ databases">
        <authorList>
            <person name="Zhu W."/>
        </authorList>
    </citation>
    <scope>NUCLEOTIDE SEQUENCE [LARGE SCALE GENOMIC DNA]</scope>
    <source>
        <strain evidence="6">160</strain>
    </source>
</reference>
<dbReference type="PROSITE" id="PS50113">
    <property type="entry name" value="PAC"/>
    <property type="match status" value="1"/>
</dbReference>
<dbReference type="Gene3D" id="3.30.450.20">
    <property type="entry name" value="PAS domain"/>
    <property type="match status" value="1"/>
</dbReference>
<dbReference type="SUPFAM" id="SSF141868">
    <property type="entry name" value="EAL domain-like"/>
    <property type="match status" value="1"/>
</dbReference>
<dbReference type="PANTHER" id="PTHR44757">
    <property type="entry name" value="DIGUANYLATE CYCLASE DGCP"/>
    <property type="match status" value="1"/>
</dbReference>
<dbReference type="PROSITE" id="PS50883">
    <property type="entry name" value="EAL"/>
    <property type="match status" value="1"/>
</dbReference>
<dbReference type="InterPro" id="IPR035919">
    <property type="entry name" value="EAL_sf"/>
</dbReference>
<dbReference type="KEGG" id="ocn:CUC15_13050"/>
<keyword evidence="6" id="KW-1185">Reference proteome</keyword>
<feature type="domain" description="GGDEF" evidence="4">
    <location>
        <begin position="160"/>
        <end position="299"/>
    </location>
</feature>
<dbReference type="InterPro" id="IPR029787">
    <property type="entry name" value="Nucleotide_cyclase"/>
</dbReference>
<dbReference type="SMART" id="SM00091">
    <property type="entry name" value="PAS"/>
    <property type="match status" value="1"/>
</dbReference>
<dbReference type="PROSITE" id="PS50112">
    <property type="entry name" value="PAS"/>
    <property type="match status" value="1"/>
</dbReference>
<dbReference type="AlphaFoldDB" id="A0A345PIG9"/>
<dbReference type="NCBIfam" id="TIGR00254">
    <property type="entry name" value="GGDEF"/>
    <property type="match status" value="1"/>
</dbReference>
<dbReference type="InterPro" id="IPR001610">
    <property type="entry name" value="PAC"/>
</dbReference>
<dbReference type="InterPro" id="IPR043128">
    <property type="entry name" value="Rev_trsase/Diguanyl_cyclase"/>
</dbReference>
<evidence type="ECO:0000259" key="2">
    <source>
        <dbReference type="PROSITE" id="PS50113"/>
    </source>
</evidence>
<feature type="domain" description="EAL" evidence="3">
    <location>
        <begin position="308"/>
        <end position="559"/>
    </location>
</feature>
<evidence type="ECO:0000259" key="1">
    <source>
        <dbReference type="PROSITE" id="PS50112"/>
    </source>
</evidence>
<gene>
    <name evidence="5" type="ORF">CUC15_13050</name>
</gene>
<dbReference type="Gene3D" id="3.20.20.450">
    <property type="entry name" value="EAL domain"/>
    <property type="match status" value="1"/>
</dbReference>
<dbReference type="CDD" id="cd00130">
    <property type="entry name" value="PAS"/>
    <property type="match status" value="1"/>
</dbReference>
<name>A0A345PIG9_9BACI</name>
<evidence type="ECO:0000313" key="5">
    <source>
        <dbReference type="EMBL" id="AXI09799.1"/>
    </source>
</evidence>
<dbReference type="InterPro" id="IPR000014">
    <property type="entry name" value="PAS"/>
</dbReference>
<dbReference type="Proteomes" id="UP000253908">
    <property type="component" value="Chromosome"/>
</dbReference>
<dbReference type="InterPro" id="IPR000700">
    <property type="entry name" value="PAS-assoc_C"/>
</dbReference>
<dbReference type="OrthoDB" id="9759607at2"/>
<evidence type="ECO:0000259" key="4">
    <source>
        <dbReference type="PROSITE" id="PS50887"/>
    </source>
</evidence>
<proteinExistence type="predicted"/>
<dbReference type="Gene3D" id="3.30.70.270">
    <property type="match status" value="1"/>
</dbReference>
<sequence length="565" mass="64678">MNDTTRSNKIEQQLKNTEYALNVSSIVLTTDENGIIESVNDKFCEISKYDREELIGRNHHFVAVFSNEMEEVLRKGNVWHGEIKGIAKDGSSYWVDTTMVPFLNDNGSPYQYIAILHDITTRKQHETYIESIAYYDTLTQLPNRNHLHRWIAEHEKKVNEITTVLFLDLDRFRYINDNFGHASGDFVLQEIAKRLTQCLAETDLIIRQGGDEFIIILNNNHPNEVIIDLAQKILQQVSLPIQLLDKQLAIHISIGISRETNTADMLDSTSFIESLIKKADTAMLLAKDQGGNDYCISTPEQKIKMDRLFNIELEIKDALKKNEFHIEYQPLINLKNNQIVGVESLLRWSNQALGIVSPGEFIPILEKTGDIVTIGKWILWTVCNQMKLWQENGTLLQKISVNVSPIQFKETSFIDDLKEILNETQLDASYLELEITEGTILEIKDSAKTLEALQGLGVKVSIDDFGTGYSSLSYLKQLPIDTLKIDKSFIDNLDADGEIIVNTIINMGKNLRFRVIAEGIENKQQLDYLKLQKCHEGQGYYFSKPVKSEEIQKIYHQASKEWQLM</sequence>
<dbReference type="CDD" id="cd01948">
    <property type="entry name" value="EAL"/>
    <property type="match status" value="1"/>
</dbReference>
<evidence type="ECO:0000259" key="3">
    <source>
        <dbReference type="PROSITE" id="PS50883"/>
    </source>
</evidence>
<protein>
    <submittedName>
        <fullName evidence="5">GGDEF domain-containing protein</fullName>
    </submittedName>
</protein>
<dbReference type="PROSITE" id="PS50887">
    <property type="entry name" value="GGDEF"/>
    <property type="match status" value="1"/>
</dbReference>
<dbReference type="PANTHER" id="PTHR44757:SF2">
    <property type="entry name" value="BIOFILM ARCHITECTURE MAINTENANCE PROTEIN MBAA"/>
    <property type="match status" value="1"/>
</dbReference>
<dbReference type="InterPro" id="IPR000160">
    <property type="entry name" value="GGDEF_dom"/>
</dbReference>
<dbReference type="SMART" id="SM00086">
    <property type="entry name" value="PAC"/>
    <property type="match status" value="1"/>
</dbReference>
<dbReference type="InterPro" id="IPR035965">
    <property type="entry name" value="PAS-like_dom_sf"/>
</dbReference>
<dbReference type="Pfam" id="PF13426">
    <property type="entry name" value="PAS_9"/>
    <property type="match status" value="1"/>
</dbReference>
<dbReference type="EMBL" id="CP024848">
    <property type="protein sequence ID" value="AXI09799.1"/>
    <property type="molecule type" value="Genomic_DNA"/>
</dbReference>
<dbReference type="SUPFAM" id="SSF55785">
    <property type="entry name" value="PYP-like sensor domain (PAS domain)"/>
    <property type="match status" value="1"/>
</dbReference>
<feature type="domain" description="PAS" evidence="1">
    <location>
        <begin position="6"/>
        <end position="75"/>
    </location>
</feature>
<dbReference type="SMART" id="SM00267">
    <property type="entry name" value="GGDEF"/>
    <property type="match status" value="1"/>
</dbReference>
<dbReference type="NCBIfam" id="TIGR00229">
    <property type="entry name" value="sensory_box"/>
    <property type="match status" value="1"/>
</dbReference>